<dbReference type="GO" id="GO:0031177">
    <property type="term" value="F:phosphopantetheine binding"/>
    <property type="evidence" value="ECO:0007669"/>
    <property type="project" value="InterPro"/>
</dbReference>
<dbReference type="GO" id="GO:0006633">
    <property type="term" value="P:fatty acid biosynthetic process"/>
    <property type="evidence" value="ECO:0007669"/>
    <property type="project" value="InterPro"/>
</dbReference>
<feature type="region of interest" description="Disordered" evidence="10">
    <location>
        <begin position="387"/>
        <end position="419"/>
    </location>
</feature>
<dbReference type="GO" id="GO:0005737">
    <property type="term" value="C:cytoplasm"/>
    <property type="evidence" value="ECO:0007669"/>
    <property type="project" value="UniProtKB-SubCell"/>
</dbReference>
<dbReference type="Gene3D" id="3.30.70.3290">
    <property type="match status" value="1"/>
</dbReference>
<keyword evidence="5" id="KW-0963">Cytoplasm</keyword>
<dbReference type="InterPro" id="IPR057326">
    <property type="entry name" value="KR_dom"/>
</dbReference>
<sequence>MKITESIQQFDSIDFLKEQGVYLITGGLGELGLIFAQHLAQKTNARLVLTGRSEIERENDSKLQELENLGADILYVKADVSNKQQVEKLVAIAKERFGNINGVIHSAGVIRDSFVLNKNDEEIQSVLASKVFGTKNLDEALKDEPLDFFVLFSSVAAVLGNVGQSDYGYANSYMDYFAQWRDAQCKAGKRFGKTLSINWPLWEGGKMSVNDEKLKIMKDGFGMVPLPKERGIPALEYGLQQSGSQLIVLQGEGEKIQSEIKKMKNNDAISSEKDNSMTPPINDPVVTDASQKILLNRTETFLKMLISIQTKTPIDKIRNDETFSKFGIESVAIMGMTKTMEEKLGDLSKTLFFEYNNITELAEYLVNYKKEALTMLFGLTDRDRTENLHVQDQPKGKKNVRVKLPGNQKKKKSRRETEARDEDIAIIGVSGRYPMAQNLDEFWENLKMGKDCVTEIPENRWDHSLYYDSDKGIIGKTYSKWGGFIDDIEMFDSQFFSILPNEAKFIDPQERLFLEATWNAIEDAGYASASLKGKKVGVFVGAMYGLYQLLETEQFGDKISGRSSFASIANRVSYFFDFHGPSIALDTMCSSSLVALHLGCDSIRKGEAEMVIAGGVNLTLHPNKYLQLSIGNFCSTDGKCRSFGGDGDGYVPGEGVGALVLKPLSKAVEDGDQIYAVIKGSSINSGGKTSGYTVPNPNAQSELIKETLEKSNIDPRTISYIEAHGTGTALGDPIEISGLSKAFHEYTDEKQFCAIGSVKSNIGHSESAAGIAAVTKVLLQMKHKMLVPSIHSKQLNPFIDFKNNPFYVQRSLEEWKQPAIKTASEEKRYPRRAGVSAFGAGGANAHIILEEYEKGSPSISREDSHSQLFILSAKNKERLKVYADQLHLFLETYKPIHPNDQSIKVNTGIAERNYVVKEIIKQEIAEILGISQAEVDYDEPFTDYGLDAYDLTVLHHKLEKKLKLEIPDNELVYHSTLNGLAEYLSSFESKSSIPEKAEPDVKMDFPLEDLAFTLQVGRESMKERLAIIAGDVNDLKKGLSDYCNGKNDNPNLKQGNTNEFIEKFDILLNGEIAKKQMQKFLEDRDMEKIAELWVMGADVDWGKMYRDETRQRMSLPTYPFDRKRHWILQVGKDHRLIPNKEMIKNDPEDPILKKIQEETPVLERPYYLSTEDDAKLTDAILEYLKQMFSEVLNIPTDYLSPHEEFESYGIDSIHINQLNRFFEQVFGTLPATLMFTYKNLYTLSKYFVEKQRGKIITLLNSLNDHQIAETGNVRPEKPVPFSKEAVPQTVAEEKISEDEQGIAIIGISGTFPQAENMDEFMRNLMKGKDSITEIPKERWDHKKYPDISCKWGGFVADADKFDPQFFNISPLNAAFMDPQERLFLQAVWSCLEDAGYTPESLGDRYDEDQRGNVAVYAGVTFNTYGLSGAAEIDRGNAVPINSQIYSVANRVSYLLNLRGPSLSVDTACSSSLYAIHLGCESILRDECDMAIAGGVNLTLHPSKYITLDSAKFLASDGHCRSFGKGGDGYVPGEGVGAVLLKPLWKARRDRDHIYGVIKGSAVNHDGKTNGYSVPNPVAQKEVIKKALNKANVDPRTISYVEAHGTGTSLGDPIEITALTDAYAEYTSDKQYCSIGSVKSNIGHPEAAAGIAQVAKVLLQMKHKMLLPSRLNTEEINPDIHFAETPFYVQMKAEEWKQPTILKGRKTKCPRRSGISSFGVGGVNVHMIIEEYEPERRPAEGTRKNPVIIPLSAKNESALKRYATKLFHYLVDTKDQDQKVPDLRDIAFTLQTGRKAFPYRVAFIVSEYEELRKMVEKFLNEDVNEIKHIRGLIAGKAIPASERIKPGDYSGKVSAESDLYEMAAKWVEGNEIPFSELYKGFLPYRISLPVYPYEKEKYWMYRTPEKAVPFEEKLEMSISDKSASPCKEEEPLSNGSDMTFLYQLANSFESEQIPKMIHYIQEIFASLLGFTEGRLPDPEQGFFELGLESIAIAEGYNMLQTVFNIELDEQIFFNYPNIVEVSKYILPMLNLDELEILSEPEDLPGLAEAEEAAIDQNRTLFIDPVHNSEEDEALFNKIDQMSEEELIAMLAMEISEK</sequence>
<evidence type="ECO:0000313" key="13">
    <source>
        <dbReference type="EMBL" id="MBO3795703.1"/>
    </source>
</evidence>
<comment type="pathway">
    <text evidence="3">Antibiotic biosynthesis; bacillaene biosynthesis.</text>
</comment>
<dbReference type="EMBL" id="JAGFPW010000015">
    <property type="protein sequence ID" value="MBO3795703.1"/>
    <property type="molecule type" value="Genomic_DNA"/>
</dbReference>
<dbReference type="PROSITE" id="PS00606">
    <property type="entry name" value="KS3_1"/>
    <property type="match status" value="1"/>
</dbReference>
<dbReference type="Pfam" id="PF02801">
    <property type="entry name" value="Ketoacyl-synt_C"/>
    <property type="match status" value="2"/>
</dbReference>
<dbReference type="InterPro" id="IPR014030">
    <property type="entry name" value="Ketoacyl_synth_N"/>
</dbReference>
<proteinExistence type="predicted"/>
<dbReference type="CDD" id="cd00833">
    <property type="entry name" value="PKS"/>
    <property type="match status" value="2"/>
</dbReference>
<dbReference type="PANTHER" id="PTHR43775">
    <property type="entry name" value="FATTY ACID SYNTHASE"/>
    <property type="match status" value="1"/>
</dbReference>
<evidence type="ECO:0000259" key="11">
    <source>
        <dbReference type="PROSITE" id="PS50075"/>
    </source>
</evidence>
<evidence type="ECO:0000256" key="1">
    <source>
        <dbReference type="ARBA" id="ARBA00003299"/>
    </source>
</evidence>
<dbReference type="PROSITE" id="PS50075">
    <property type="entry name" value="CARRIER"/>
    <property type="match status" value="2"/>
</dbReference>
<dbReference type="InterPro" id="IPR013968">
    <property type="entry name" value="PKS_KR"/>
</dbReference>
<organism evidence="13 14">
    <name type="scientific">Bacillus subtilis</name>
    <dbReference type="NCBI Taxonomy" id="1423"/>
    <lineage>
        <taxon>Bacteria</taxon>
        <taxon>Bacillati</taxon>
        <taxon>Bacillota</taxon>
        <taxon>Bacilli</taxon>
        <taxon>Bacillales</taxon>
        <taxon>Bacillaceae</taxon>
        <taxon>Bacillus</taxon>
    </lineage>
</organism>
<comment type="function">
    <text evidence="1">Involved in some intermediate steps for the synthesis of the antibiotic polyketide bacillaene which is involved in secondary metabolism.</text>
</comment>
<feature type="domain" description="Carrier" evidence="11">
    <location>
        <begin position="911"/>
        <end position="988"/>
    </location>
</feature>
<keyword evidence="4" id="KW-0596">Phosphopantetheine</keyword>
<dbReference type="InterPro" id="IPR020806">
    <property type="entry name" value="PKS_PP-bd"/>
</dbReference>
<dbReference type="CDD" id="cd08953">
    <property type="entry name" value="KR_2_SDR_x"/>
    <property type="match status" value="1"/>
</dbReference>
<keyword evidence="9" id="KW-0012">Acyltransferase</keyword>
<dbReference type="Pfam" id="PF16197">
    <property type="entry name" value="KAsynt_C_assoc"/>
    <property type="match status" value="1"/>
</dbReference>
<dbReference type="Gene3D" id="1.10.1240.100">
    <property type="match status" value="1"/>
</dbReference>
<dbReference type="InterPro" id="IPR018201">
    <property type="entry name" value="Ketoacyl_synth_AS"/>
</dbReference>
<dbReference type="Pfam" id="PF22336">
    <property type="entry name" value="RhiE-like_linker"/>
    <property type="match status" value="2"/>
</dbReference>
<comment type="subcellular location">
    <subcellularLocation>
        <location evidence="2">Cytoplasm</location>
    </subcellularLocation>
</comment>
<dbReference type="PROSITE" id="PS52004">
    <property type="entry name" value="KS3_2"/>
    <property type="match status" value="2"/>
</dbReference>
<evidence type="ECO:0000313" key="14">
    <source>
        <dbReference type="Proteomes" id="UP000665181"/>
    </source>
</evidence>
<gene>
    <name evidence="13" type="ORF">J5227_15645</name>
</gene>
<dbReference type="Proteomes" id="UP000665181">
    <property type="component" value="Unassembled WGS sequence"/>
</dbReference>
<dbReference type="InterPro" id="IPR054514">
    <property type="entry name" value="RhiE-like_linker"/>
</dbReference>
<dbReference type="PANTHER" id="PTHR43775:SF37">
    <property type="entry name" value="SI:DKEY-61P9.11"/>
    <property type="match status" value="1"/>
</dbReference>
<dbReference type="Pfam" id="PF00109">
    <property type="entry name" value="ketoacyl-synt"/>
    <property type="match status" value="2"/>
</dbReference>
<evidence type="ECO:0000256" key="3">
    <source>
        <dbReference type="ARBA" id="ARBA00004789"/>
    </source>
</evidence>
<dbReference type="InterPro" id="IPR036736">
    <property type="entry name" value="ACP-like_sf"/>
</dbReference>
<dbReference type="Pfam" id="PF00550">
    <property type="entry name" value="PP-binding"/>
    <property type="match status" value="4"/>
</dbReference>
<dbReference type="InterPro" id="IPR036291">
    <property type="entry name" value="NAD(P)-bd_dom_sf"/>
</dbReference>
<dbReference type="SMART" id="SM00823">
    <property type="entry name" value="PKS_PP"/>
    <property type="match status" value="4"/>
</dbReference>
<protein>
    <submittedName>
        <fullName evidence="13">SDR family NAD(P)-dependent oxidoreductase</fullName>
    </submittedName>
</protein>
<feature type="domain" description="Ketosynthase family 3 (KS3)" evidence="12">
    <location>
        <begin position="1299"/>
        <end position="1730"/>
    </location>
</feature>
<dbReference type="GO" id="GO:0004312">
    <property type="term" value="F:fatty acid synthase activity"/>
    <property type="evidence" value="ECO:0007669"/>
    <property type="project" value="TreeGrafter"/>
</dbReference>
<dbReference type="SMART" id="SM00825">
    <property type="entry name" value="PKS_KS"/>
    <property type="match status" value="2"/>
</dbReference>
<feature type="domain" description="Ketosynthase family 3 (KS3)" evidence="12">
    <location>
        <begin position="421"/>
        <end position="851"/>
    </location>
</feature>
<dbReference type="InterPro" id="IPR032821">
    <property type="entry name" value="PKS_assoc"/>
</dbReference>
<keyword evidence="7" id="KW-0808">Transferase</keyword>
<evidence type="ECO:0000256" key="9">
    <source>
        <dbReference type="ARBA" id="ARBA00023315"/>
    </source>
</evidence>
<evidence type="ECO:0000256" key="10">
    <source>
        <dbReference type="SAM" id="MobiDB-lite"/>
    </source>
</evidence>
<dbReference type="SUPFAM" id="SSF51735">
    <property type="entry name" value="NAD(P)-binding Rossmann-fold domains"/>
    <property type="match status" value="1"/>
</dbReference>
<dbReference type="InterPro" id="IPR014031">
    <property type="entry name" value="Ketoacyl_synth_C"/>
</dbReference>
<evidence type="ECO:0000256" key="6">
    <source>
        <dbReference type="ARBA" id="ARBA00022553"/>
    </source>
</evidence>
<keyword evidence="6" id="KW-0597">Phosphoprotein</keyword>
<dbReference type="GO" id="GO:0005886">
    <property type="term" value="C:plasma membrane"/>
    <property type="evidence" value="ECO:0007669"/>
    <property type="project" value="TreeGrafter"/>
</dbReference>
<dbReference type="Gene3D" id="1.10.1200.10">
    <property type="entry name" value="ACP-like"/>
    <property type="match status" value="3"/>
</dbReference>
<dbReference type="InterPro" id="IPR016039">
    <property type="entry name" value="Thiolase-like"/>
</dbReference>
<dbReference type="InterPro" id="IPR009081">
    <property type="entry name" value="PP-bd_ACP"/>
</dbReference>
<dbReference type="FunFam" id="3.40.47.10:FF:000019">
    <property type="entry name" value="Polyketide synthase type I"/>
    <property type="match status" value="2"/>
</dbReference>
<evidence type="ECO:0000256" key="2">
    <source>
        <dbReference type="ARBA" id="ARBA00004496"/>
    </source>
</evidence>
<dbReference type="SUPFAM" id="SSF47336">
    <property type="entry name" value="ACP-like"/>
    <property type="match status" value="4"/>
</dbReference>
<dbReference type="Pfam" id="PF08659">
    <property type="entry name" value="KR"/>
    <property type="match status" value="1"/>
</dbReference>
<evidence type="ECO:0000259" key="12">
    <source>
        <dbReference type="PROSITE" id="PS52004"/>
    </source>
</evidence>
<dbReference type="GO" id="GO:0004315">
    <property type="term" value="F:3-oxoacyl-[acyl-carrier-protein] synthase activity"/>
    <property type="evidence" value="ECO:0007669"/>
    <property type="project" value="InterPro"/>
</dbReference>
<dbReference type="Gene3D" id="3.40.47.10">
    <property type="match status" value="2"/>
</dbReference>
<accession>A0A8I2B9N7</accession>
<evidence type="ECO:0000256" key="4">
    <source>
        <dbReference type="ARBA" id="ARBA00022450"/>
    </source>
</evidence>
<dbReference type="InterPro" id="IPR006162">
    <property type="entry name" value="Ppantetheine_attach_site"/>
</dbReference>
<dbReference type="GO" id="GO:0071770">
    <property type="term" value="P:DIM/DIP cell wall layer assembly"/>
    <property type="evidence" value="ECO:0007669"/>
    <property type="project" value="TreeGrafter"/>
</dbReference>
<evidence type="ECO:0000256" key="7">
    <source>
        <dbReference type="ARBA" id="ARBA00022679"/>
    </source>
</evidence>
<comment type="caution">
    <text evidence="13">The sequence shown here is derived from an EMBL/GenBank/DDBJ whole genome shotgun (WGS) entry which is preliminary data.</text>
</comment>
<dbReference type="InterPro" id="IPR020841">
    <property type="entry name" value="PKS_Beta-ketoAc_synthase_dom"/>
</dbReference>
<reference evidence="13" key="1">
    <citation type="submission" date="2021-03" db="EMBL/GenBank/DDBJ databases">
        <title>Isolation of Bacillus subtilis from fermented food sample.</title>
        <authorList>
            <person name="Lakshmanan V."/>
            <person name="Athira K."/>
            <person name="Rajagopal K."/>
        </authorList>
    </citation>
    <scope>NUCLEOTIDE SEQUENCE</scope>
    <source>
        <strain evidence="13">S1</strain>
    </source>
</reference>
<keyword evidence="8" id="KW-0677">Repeat</keyword>
<dbReference type="InterPro" id="IPR050091">
    <property type="entry name" value="PKS_NRPS_Biosynth_Enz"/>
</dbReference>
<evidence type="ECO:0000256" key="5">
    <source>
        <dbReference type="ARBA" id="ARBA00022490"/>
    </source>
</evidence>
<dbReference type="PROSITE" id="PS00012">
    <property type="entry name" value="PHOSPHOPANTETHEINE"/>
    <property type="match status" value="1"/>
</dbReference>
<dbReference type="SUPFAM" id="SSF53901">
    <property type="entry name" value="Thiolase-like"/>
    <property type="match status" value="2"/>
</dbReference>
<name>A0A8I2B9N7_BACIU</name>
<dbReference type="Gene3D" id="3.40.50.720">
    <property type="entry name" value="NAD(P)-binding Rossmann-like Domain"/>
    <property type="match status" value="1"/>
</dbReference>
<dbReference type="SMART" id="SM00822">
    <property type="entry name" value="PKS_KR"/>
    <property type="match status" value="1"/>
</dbReference>
<evidence type="ECO:0000256" key="8">
    <source>
        <dbReference type="ARBA" id="ARBA00022737"/>
    </source>
</evidence>
<feature type="domain" description="Carrier" evidence="11">
    <location>
        <begin position="1950"/>
        <end position="2028"/>
    </location>
</feature>